<gene>
    <name evidence="1" type="primary">TPHA0F00900</name>
    <name evidence="1" type="ordered locus">TPHA_0F00900</name>
</gene>
<accession>G8BUZ4</accession>
<dbReference type="Pfam" id="PF21736">
    <property type="entry name" value="REC102"/>
    <property type="match status" value="1"/>
</dbReference>
<dbReference type="eggNOG" id="ENOG502S4ZG">
    <property type="taxonomic scope" value="Eukaryota"/>
</dbReference>
<reference evidence="1 2" key="1">
    <citation type="journal article" date="2011" name="Proc. Natl. Acad. Sci. U.S.A.">
        <title>Evolutionary erosion of yeast sex chromosomes by mating-type switching accidents.</title>
        <authorList>
            <person name="Gordon J.L."/>
            <person name="Armisen D."/>
            <person name="Proux-Wera E."/>
            <person name="Oheigeartaigh S.S."/>
            <person name="Byrne K.P."/>
            <person name="Wolfe K.H."/>
        </authorList>
    </citation>
    <scope>NUCLEOTIDE SEQUENCE [LARGE SCALE GENOMIC DNA]</scope>
    <source>
        <strain evidence="2">ATCC 24235 / CBS 4417 / NBRC 1672 / NRRL Y-8282 / UCD 70-5</strain>
    </source>
</reference>
<sequence length="271" mass="32056">MELEPTFLNSQHLNNDGVISSWHTNIYFQDNFIVDNWDFDKIIVLPPKFPGSLRFELELNFNDREPLANDTKYLKLFQQIKTTCVNGFRAIIEDKLNYSIEHVEDQNRPYSIVFNLNCNVCTVNKVQTLLEEPIKKFNHLGNEIKIVNLTKVKILADFYFHQATFNDLEYDDTVYQMIKSHMNEYLASLFLSQLEINFPICFSKYIREYLSANILEYPQISFILSNSSKLIPYLITILKNDNNFKTIFKILTYKSKKVKDNEEMFLKFLCD</sequence>
<name>G8BUZ4_TETPH</name>
<dbReference type="RefSeq" id="XP_003686010.1">
    <property type="nucleotide sequence ID" value="XM_003685962.1"/>
</dbReference>
<dbReference type="OMA" id="HTHAKGY"/>
<dbReference type="STRING" id="1071381.G8BUZ4"/>
<dbReference type="GeneID" id="11535636"/>
<protein>
    <submittedName>
        <fullName evidence="1">Uncharacterized protein</fullName>
    </submittedName>
</protein>
<dbReference type="EMBL" id="HE612861">
    <property type="protein sequence ID" value="CCE63576.1"/>
    <property type="molecule type" value="Genomic_DNA"/>
</dbReference>
<evidence type="ECO:0000313" key="2">
    <source>
        <dbReference type="Proteomes" id="UP000005666"/>
    </source>
</evidence>
<keyword evidence="2" id="KW-1185">Reference proteome</keyword>
<evidence type="ECO:0000313" key="1">
    <source>
        <dbReference type="EMBL" id="CCE63576.1"/>
    </source>
</evidence>
<organism evidence="1 2">
    <name type="scientific">Tetrapisispora phaffii (strain ATCC 24235 / CBS 4417 / NBRC 1672 / NRRL Y-8282 / UCD 70-5)</name>
    <name type="common">Yeast</name>
    <name type="synonym">Fabospora phaffii</name>
    <dbReference type="NCBI Taxonomy" id="1071381"/>
    <lineage>
        <taxon>Eukaryota</taxon>
        <taxon>Fungi</taxon>
        <taxon>Dikarya</taxon>
        <taxon>Ascomycota</taxon>
        <taxon>Saccharomycotina</taxon>
        <taxon>Saccharomycetes</taxon>
        <taxon>Saccharomycetales</taxon>
        <taxon>Saccharomycetaceae</taxon>
        <taxon>Tetrapisispora</taxon>
    </lineage>
</organism>
<dbReference type="Proteomes" id="UP000005666">
    <property type="component" value="Chromosome 6"/>
</dbReference>
<dbReference type="OrthoDB" id="4060534at2759"/>
<dbReference type="HOGENOM" id="CLU_094693_0_0_1"/>
<dbReference type="InterPro" id="IPR048920">
    <property type="entry name" value="REC102"/>
</dbReference>
<dbReference type="AlphaFoldDB" id="G8BUZ4"/>
<dbReference type="KEGG" id="tpf:TPHA_0F00900"/>
<proteinExistence type="predicted"/>